<dbReference type="InterPro" id="IPR050892">
    <property type="entry name" value="ADP-ribose_metab_enzymes"/>
</dbReference>
<dbReference type="Gene3D" id="3.40.220.10">
    <property type="entry name" value="Leucine Aminopeptidase, subunit E, domain 1"/>
    <property type="match status" value="1"/>
</dbReference>
<dbReference type="InterPro" id="IPR043472">
    <property type="entry name" value="Macro_dom-like"/>
</dbReference>
<gene>
    <name evidence="3" type="ORF">EPJ67_10190</name>
</gene>
<dbReference type="AlphaFoldDB" id="A0A5C8FY29"/>
<dbReference type="Proteomes" id="UP000325013">
    <property type="component" value="Unassembled WGS sequence"/>
</dbReference>
<dbReference type="EMBL" id="SAYJ01000019">
    <property type="protein sequence ID" value="TXJ54633.1"/>
    <property type="molecule type" value="Genomic_DNA"/>
</dbReference>
<dbReference type="OrthoDB" id="9780211at2"/>
<protein>
    <submittedName>
        <fullName evidence="3">Appr-1-p processing protein</fullName>
    </submittedName>
</protein>
<evidence type="ECO:0000259" key="2">
    <source>
        <dbReference type="PROSITE" id="PS51154"/>
    </source>
</evidence>
<evidence type="ECO:0000313" key="4">
    <source>
        <dbReference type="Proteomes" id="UP000325013"/>
    </source>
</evidence>
<comment type="caution">
    <text evidence="3">The sequence shown here is derived from an EMBL/GenBank/DDBJ whole genome shotgun (WGS) entry which is preliminary data.</text>
</comment>
<comment type="catalytic activity">
    <reaction evidence="1">
        <text>an N-(ADP-alpha-D-ribosyl)-thymidine in DNA + H2O = a thymidine in DNA + ADP-D-ribose</text>
        <dbReference type="Rhea" id="RHEA:71655"/>
        <dbReference type="Rhea" id="RHEA-COMP:13556"/>
        <dbReference type="Rhea" id="RHEA-COMP:18051"/>
        <dbReference type="ChEBI" id="CHEBI:15377"/>
        <dbReference type="ChEBI" id="CHEBI:57967"/>
        <dbReference type="ChEBI" id="CHEBI:137386"/>
        <dbReference type="ChEBI" id="CHEBI:191199"/>
    </reaction>
    <physiologicalReaction direction="left-to-right" evidence="1">
        <dbReference type="Rhea" id="RHEA:71656"/>
    </physiologicalReaction>
</comment>
<dbReference type="SUPFAM" id="SSF52949">
    <property type="entry name" value="Macro domain-like"/>
    <property type="match status" value="1"/>
</dbReference>
<evidence type="ECO:0000256" key="1">
    <source>
        <dbReference type="ARBA" id="ARBA00035885"/>
    </source>
</evidence>
<dbReference type="GO" id="GO:0140291">
    <property type="term" value="P:peptidyl-glutamate ADP-deribosylation"/>
    <property type="evidence" value="ECO:0007669"/>
    <property type="project" value="TreeGrafter"/>
</dbReference>
<accession>A0A5C8FY29</accession>
<dbReference type="PROSITE" id="PS51154">
    <property type="entry name" value="MACRO"/>
    <property type="match status" value="1"/>
</dbReference>
<evidence type="ECO:0000313" key="3">
    <source>
        <dbReference type="EMBL" id="TXJ54633.1"/>
    </source>
</evidence>
<dbReference type="Pfam" id="PF01661">
    <property type="entry name" value="Macro"/>
    <property type="match status" value="1"/>
</dbReference>
<proteinExistence type="predicted"/>
<dbReference type="CDD" id="cd02901">
    <property type="entry name" value="Macro_Poa1p-like"/>
    <property type="match status" value="1"/>
</dbReference>
<dbReference type="SMART" id="SM00506">
    <property type="entry name" value="A1pp"/>
    <property type="match status" value="1"/>
</dbReference>
<organism evidence="3 4">
    <name type="scientific">Brachyspira aalborgi</name>
    <dbReference type="NCBI Taxonomy" id="29522"/>
    <lineage>
        <taxon>Bacteria</taxon>
        <taxon>Pseudomonadati</taxon>
        <taxon>Spirochaetota</taxon>
        <taxon>Spirochaetia</taxon>
        <taxon>Brachyspirales</taxon>
        <taxon>Brachyspiraceae</taxon>
        <taxon>Brachyspira</taxon>
    </lineage>
</organism>
<dbReference type="PANTHER" id="PTHR12521:SF0">
    <property type="entry name" value="ADP-RIBOSE GLYCOHYDROLASE OARD1"/>
    <property type="match status" value="1"/>
</dbReference>
<dbReference type="RefSeq" id="WP_147529483.1">
    <property type="nucleotide sequence ID" value="NZ_SAYJ01000019.1"/>
</dbReference>
<name>A0A5C8FY29_9SPIR</name>
<sequence>MINYTTGNLLESDAYCLVNTVNCEGYMGKGLAYQFQKAYPENNKAYMEACRKGKLKIGKVFFFKEDGKIIANFPTKDRWREPSRIEYIQEGLKDLLVKLLSYNISSVAMPPLGSGNGGLSWYEVRKEIEREFNQISKKIDITVYEPSNSNNIKINVKPKKPPKIYLSSYIVAKIKSELNNRIEDKKLMRLQKTCYLFNFFYKKDYFKFTKHKYGPYSNDINIINRNIIEFKDYYNIENYNLVYDEIYKIIINKRIDEDINNIEQAIKFSVDYVNNINDDKQLECLSTIMILIKELKYQSELDIIKGFRKWSKEKSKKFSDKYIIDSIKYLEKTNIISKGLLGYFLV</sequence>
<dbReference type="PANTHER" id="PTHR12521">
    <property type="entry name" value="PROTEIN C6ORF130"/>
    <property type="match status" value="1"/>
</dbReference>
<dbReference type="InterPro" id="IPR002589">
    <property type="entry name" value="Macro_dom"/>
</dbReference>
<feature type="domain" description="Macro" evidence="2">
    <location>
        <begin position="1"/>
        <end position="152"/>
    </location>
</feature>
<reference evidence="3 4" key="1">
    <citation type="journal article" date="1992" name="Lakartidningen">
        <title>[Penicillin V and not amoxicillin is the first choice preparation in acute otitis].</title>
        <authorList>
            <person name="Kamme C."/>
            <person name="Lundgren K."/>
            <person name="Prellner K."/>
        </authorList>
    </citation>
    <scope>NUCLEOTIDE SEQUENCE [LARGE SCALE GENOMIC DNA]</scope>
    <source>
        <strain evidence="3 4">PC2777IV</strain>
    </source>
</reference>